<accession>A0ACD3QHJ1</accession>
<gene>
    <name evidence="1" type="ORF">E3U43_015925</name>
</gene>
<keyword evidence="2" id="KW-1185">Reference proteome</keyword>
<name>A0ACD3QHJ1_LARCR</name>
<sequence length="294" mass="32644">MCKCFVLSVSSSLFYVDLETTRLGFYDCVQYLEIFATFTCKFQTAWGDLLVRSYKCFKVLDQKSIQCCNTSLHGCNCCSLSSVTPAPPASSSSSSSSSSCERRWLEERAELGSRWSWLQLRLAKLEGRIQQLVELHKHIRSTKSAQLSQIVNSLIPPLSFSPLSKQPQTWKGKRAFTSGQRGDDAFVPGKRRRLGTKRLFKADLSCVCARTRPLVTYHKPKLFTFSTNNPSSPRDSGNSMSTLSSSCSCCSSFDPVVLCSDPDCSSSQAVSSRTSSSPPHRVLPLHLTLHRPIA</sequence>
<dbReference type="EMBL" id="CM011692">
    <property type="protein sequence ID" value="TMS06166.1"/>
    <property type="molecule type" value="Genomic_DNA"/>
</dbReference>
<proteinExistence type="predicted"/>
<evidence type="ECO:0000313" key="2">
    <source>
        <dbReference type="Proteomes" id="UP000793456"/>
    </source>
</evidence>
<comment type="caution">
    <text evidence="1">The sequence shown here is derived from an EMBL/GenBank/DDBJ whole genome shotgun (WGS) entry which is preliminary data.</text>
</comment>
<organism evidence="1 2">
    <name type="scientific">Larimichthys crocea</name>
    <name type="common">Large yellow croaker</name>
    <name type="synonym">Pseudosciaena crocea</name>
    <dbReference type="NCBI Taxonomy" id="215358"/>
    <lineage>
        <taxon>Eukaryota</taxon>
        <taxon>Metazoa</taxon>
        <taxon>Chordata</taxon>
        <taxon>Craniata</taxon>
        <taxon>Vertebrata</taxon>
        <taxon>Euteleostomi</taxon>
        <taxon>Actinopterygii</taxon>
        <taxon>Neopterygii</taxon>
        <taxon>Teleostei</taxon>
        <taxon>Neoteleostei</taxon>
        <taxon>Acanthomorphata</taxon>
        <taxon>Eupercaria</taxon>
        <taxon>Sciaenidae</taxon>
        <taxon>Larimichthys</taxon>
    </lineage>
</organism>
<reference evidence="1" key="1">
    <citation type="submission" date="2018-11" db="EMBL/GenBank/DDBJ databases">
        <title>The sequence and de novo assembly of Larimichthys crocea genome using PacBio and Hi-C technologies.</title>
        <authorList>
            <person name="Xu P."/>
            <person name="Chen B."/>
            <person name="Zhou Z."/>
            <person name="Ke Q."/>
            <person name="Wu Y."/>
            <person name="Bai H."/>
            <person name="Pu F."/>
        </authorList>
    </citation>
    <scope>NUCLEOTIDE SEQUENCE</scope>
    <source>
        <tissue evidence="1">Muscle</tissue>
    </source>
</reference>
<dbReference type="Proteomes" id="UP000793456">
    <property type="component" value="Chromosome XIX"/>
</dbReference>
<protein>
    <submittedName>
        <fullName evidence="1">Uncharacterized protein</fullName>
    </submittedName>
</protein>
<evidence type="ECO:0000313" key="1">
    <source>
        <dbReference type="EMBL" id="TMS06166.1"/>
    </source>
</evidence>